<keyword evidence="3" id="KW-1185">Reference proteome</keyword>
<comment type="caution">
    <text evidence="2">The sequence shown here is derived from an EMBL/GenBank/DDBJ whole genome shotgun (WGS) entry which is preliminary data.</text>
</comment>
<organism evidence="2 3">
    <name type="scientific">Hohenbuehelia grisea</name>
    <dbReference type="NCBI Taxonomy" id="104357"/>
    <lineage>
        <taxon>Eukaryota</taxon>
        <taxon>Fungi</taxon>
        <taxon>Dikarya</taxon>
        <taxon>Basidiomycota</taxon>
        <taxon>Agaricomycotina</taxon>
        <taxon>Agaricomycetes</taxon>
        <taxon>Agaricomycetidae</taxon>
        <taxon>Agaricales</taxon>
        <taxon>Pleurotineae</taxon>
        <taxon>Pleurotaceae</taxon>
        <taxon>Hohenbuehelia</taxon>
    </lineage>
</organism>
<reference evidence="3" key="1">
    <citation type="submission" date="2024-06" db="EMBL/GenBank/DDBJ databases">
        <title>Multi-omics analyses provide insights into the biosynthesis of the anticancer antibiotic pleurotin in Hohenbuehelia grisea.</title>
        <authorList>
            <person name="Weaver J.A."/>
            <person name="Alberti F."/>
        </authorList>
    </citation>
    <scope>NUCLEOTIDE SEQUENCE [LARGE SCALE GENOMIC DNA]</scope>
    <source>
        <strain evidence="3">T-177</strain>
    </source>
</reference>
<name>A0ABR3IRL9_9AGAR</name>
<accession>A0ABR3IRL9</accession>
<dbReference type="Proteomes" id="UP001556367">
    <property type="component" value="Unassembled WGS sequence"/>
</dbReference>
<evidence type="ECO:0008006" key="4">
    <source>
        <dbReference type="Google" id="ProtNLM"/>
    </source>
</evidence>
<evidence type="ECO:0000313" key="2">
    <source>
        <dbReference type="EMBL" id="KAL0945949.1"/>
    </source>
</evidence>
<proteinExistence type="predicted"/>
<dbReference type="Gene3D" id="3.80.10.10">
    <property type="entry name" value="Ribonuclease Inhibitor"/>
    <property type="match status" value="1"/>
</dbReference>
<evidence type="ECO:0000313" key="3">
    <source>
        <dbReference type="Proteomes" id="UP001556367"/>
    </source>
</evidence>
<dbReference type="SUPFAM" id="SSF52047">
    <property type="entry name" value="RNI-like"/>
    <property type="match status" value="1"/>
</dbReference>
<sequence>MFYSRPSMDGFDIPLAQSSPAGTNPQLSNAMAASGSQGSQRTVSDDSSERAMNTAREFAVGEGERNDDHLSTFDDGSFSHAMDAAANDRYATGPSRLSLVSADEPAPYSYVEDLPSRATPTSSILSLTSHNRLSVTSALPQDPPLLMEFPTSPFENSGGKGGSIVGMEGLRRIIILEFIGGILYPSYQGSLACPRPSPAPSTAPTVSNLPANTRPDIVGRPFDNLPLELLFGILRLCIASIPTIEDTWKTLFQDFPFSGQEHPSVRDLRAIASVSKQWNQAVRELDITYVLGVFDPVAIGKIKRSRLKVSIPATGGCDQRIRLPSKFDLSQSFVKRLVSLNIEKMIDLTDPQVTGPFLCHSAPNLESLSLTGARRPGVYDLNESIYPGYTGSGSGPQRVPYNLFKGDTPQLKYLILRNCLLDARSSLADKVTSLRLHWCGMQSDFDERLFITTLRRAENVEYLDIFCLQKTPKTWLSELRFGEVIQLSKLKHIRITDTHGLKFLRGVLQRLVAPSSTTFEVCFHAWNSKVREFLQGVDLAGELGDWKDRMAERETRGSDGTALIPA</sequence>
<gene>
    <name evidence="2" type="ORF">HGRIS_012227</name>
</gene>
<evidence type="ECO:0000256" key="1">
    <source>
        <dbReference type="SAM" id="MobiDB-lite"/>
    </source>
</evidence>
<protein>
    <recommendedName>
        <fullName evidence="4">F-box domain-containing protein</fullName>
    </recommendedName>
</protein>
<feature type="compositionally biased region" description="Polar residues" evidence="1">
    <location>
        <begin position="16"/>
        <end position="42"/>
    </location>
</feature>
<dbReference type="EMBL" id="JASNQZ010000015">
    <property type="protein sequence ID" value="KAL0945949.1"/>
    <property type="molecule type" value="Genomic_DNA"/>
</dbReference>
<feature type="region of interest" description="Disordered" evidence="1">
    <location>
        <begin position="1"/>
        <end position="54"/>
    </location>
</feature>
<dbReference type="InterPro" id="IPR032675">
    <property type="entry name" value="LRR_dom_sf"/>
</dbReference>